<gene>
    <name evidence="1" type="ORF">J2W69_000222</name>
</gene>
<organism evidence="1 2">
    <name type="scientific">Rheinheimera soli</name>
    <dbReference type="NCBI Taxonomy" id="443616"/>
    <lineage>
        <taxon>Bacteria</taxon>
        <taxon>Pseudomonadati</taxon>
        <taxon>Pseudomonadota</taxon>
        <taxon>Gammaproteobacteria</taxon>
        <taxon>Chromatiales</taxon>
        <taxon>Chromatiaceae</taxon>
        <taxon>Rheinheimera</taxon>
    </lineage>
</organism>
<name>A0ABU1VUE7_9GAMM</name>
<comment type="caution">
    <text evidence="1">The sequence shown here is derived from an EMBL/GenBank/DDBJ whole genome shotgun (WGS) entry which is preliminary data.</text>
</comment>
<keyword evidence="2" id="KW-1185">Reference proteome</keyword>
<accession>A0ABU1VUE7</accession>
<protein>
    <submittedName>
        <fullName evidence="1">Uncharacterized protein</fullName>
    </submittedName>
</protein>
<dbReference type="RefSeq" id="WP_310273729.1">
    <property type="nucleotide sequence ID" value="NZ_JAVDWR010000001.1"/>
</dbReference>
<proteinExistence type="predicted"/>
<evidence type="ECO:0000313" key="1">
    <source>
        <dbReference type="EMBL" id="MDR7119307.1"/>
    </source>
</evidence>
<dbReference type="Proteomes" id="UP001257909">
    <property type="component" value="Unassembled WGS sequence"/>
</dbReference>
<dbReference type="EMBL" id="JAVDWR010000001">
    <property type="protein sequence ID" value="MDR7119307.1"/>
    <property type="molecule type" value="Genomic_DNA"/>
</dbReference>
<sequence length="301" mass="34949">MGYPKAASTAFQDTMYQYHEQLKDVGIYYPMDLIPNGSTKHEELFQMYRLKRLPLLRKTLAKIFSEAKNCHTVVLSTESIANFFYQYAEDSWADFFNEFKIYGMLELVLVCRDYDSFSLSYYKQAVVNSQPSIMAFYSTSLFFSEFIILPDIQKIMNVRQLSKDLANASDSCVREFNYSSDVVQEIINWLGFDYTESKRLNSSNLSLTNEQVELIRQLNGICENILERNAWFYILNKCSSLTSTTAVRIAEKAKIEDVMKLNPNKLNMINVVQNSGFMFDPSELSRLITSIRLQIIQLQKM</sequence>
<reference evidence="1 2" key="1">
    <citation type="submission" date="2023-07" db="EMBL/GenBank/DDBJ databases">
        <title>Sorghum-associated microbial communities from plants grown in Nebraska, USA.</title>
        <authorList>
            <person name="Schachtman D."/>
        </authorList>
    </citation>
    <scope>NUCLEOTIDE SEQUENCE [LARGE SCALE GENOMIC DNA]</scope>
    <source>
        <strain evidence="1 2">4138</strain>
    </source>
</reference>
<evidence type="ECO:0000313" key="2">
    <source>
        <dbReference type="Proteomes" id="UP001257909"/>
    </source>
</evidence>